<name>A0A0V7ZN63_9CYAN</name>
<dbReference type="OrthoDB" id="9801155at2"/>
<evidence type="ECO:0000256" key="1">
    <source>
        <dbReference type="ARBA" id="ARBA00010617"/>
    </source>
</evidence>
<dbReference type="InterPro" id="IPR002397">
    <property type="entry name" value="Cyt_P450_B"/>
</dbReference>
<reference evidence="8 9" key="1">
    <citation type="journal article" date="2015" name="Genome Announc.">
        <title>Draft Genome of the Euendolithic (true boring) Cyanobacterium Mastigocoleus testarum strain BC008.</title>
        <authorList>
            <person name="Guida B.S."/>
            <person name="Garcia-Pichel F."/>
        </authorList>
    </citation>
    <scope>NUCLEOTIDE SEQUENCE [LARGE SCALE GENOMIC DNA]</scope>
    <source>
        <strain evidence="8 9">BC008</strain>
    </source>
</reference>
<evidence type="ECO:0000256" key="5">
    <source>
        <dbReference type="ARBA" id="ARBA00023004"/>
    </source>
</evidence>
<dbReference type="InterPro" id="IPR036396">
    <property type="entry name" value="Cyt_P450_sf"/>
</dbReference>
<gene>
    <name evidence="8" type="ORF">BC008_24460</name>
</gene>
<dbReference type="SUPFAM" id="SSF48264">
    <property type="entry name" value="Cytochrome P450"/>
    <property type="match status" value="1"/>
</dbReference>
<accession>A0A0V7ZN63</accession>
<dbReference type="RefSeq" id="WP_027842066.1">
    <property type="nucleotide sequence ID" value="NZ_LMTZ01000099.1"/>
</dbReference>
<dbReference type="GO" id="GO:0004497">
    <property type="term" value="F:monooxygenase activity"/>
    <property type="evidence" value="ECO:0007669"/>
    <property type="project" value="UniProtKB-KW"/>
</dbReference>
<dbReference type="Gene3D" id="1.10.630.10">
    <property type="entry name" value="Cytochrome P450"/>
    <property type="match status" value="1"/>
</dbReference>
<evidence type="ECO:0000313" key="8">
    <source>
        <dbReference type="EMBL" id="KST66133.1"/>
    </source>
</evidence>
<evidence type="ECO:0000256" key="6">
    <source>
        <dbReference type="ARBA" id="ARBA00023033"/>
    </source>
</evidence>
<dbReference type="EMBL" id="LMTZ01000099">
    <property type="protein sequence ID" value="KST66133.1"/>
    <property type="molecule type" value="Genomic_DNA"/>
</dbReference>
<dbReference type="GO" id="GO:0005506">
    <property type="term" value="F:iron ion binding"/>
    <property type="evidence" value="ECO:0007669"/>
    <property type="project" value="InterPro"/>
</dbReference>
<protein>
    <submittedName>
        <fullName evidence="8">Cytochrome</fullName>
    </submittedName>
</protein>
<comment type="similarity">
    <text evidence="1 7">Belongs to the cytochrome P450 family.</text>
</comment>
<keyword evidence="6 7" id="KW-0503">Monooxygenase</keyword>
<dbReference type="PROSITE" id="PS00086">
    <property type="entry name" value="CYTOCHROME_P450"/>
    <property type="match status" value="1"/>
</dbReference>
<dbReference type="InterPro" id="IPR017972">
    <property type="entry name" value="Cyt_P450_CS"/>
</dbReference>
<dbReference type="PANTHER" id="PTHR46696">
    <property type="entry name" value="P450, PUTATIVE (EUROFUNG)-RELATED"/>
    <property type="match status" value="1"/>
</dbReference>
<evidence type="ECO:0000256" key="7">
    <source>
        <dbReference type="RuleBase" id="RU000461"/>
    </source>
</evidence>
<keyword evidence="2 7" id="KW-0349">Heme</keyword>
<dbReference type="AlphaFoldDB" id="A0A0V7ZN63"/>
<keyword evidence="4 7" id="KW-0560">Oxidoreductase</keyword>
<evidence type="ECO:0000256" key="2">
    <source>
        <dbReference type="ARBA" id="ARBA00022617"/>
    </source>
</evidence>
<dbReference type="Pfam" id="PF00067">
    <property type="entry name" value="p450"/>
    <property type="match status" value="1"/>
</dbReference>
<organism evidence="8 9">
    <name type="scientific">Mastigocoleus testarum BC008</name>
    <dbReference type="NCBI Taxonomy" id="371196"/>
    <lineage>
        <taxon>Bacteria</taxon>
        <taxon>Bacillati</taxon>
        <taxon>Cyanobacteriota</taxon>
        <taxon>Cyanophyceae</taxon>
        <taxon>Nostocales</taxon>
        <taxon>Hapalosiphonaceae</taxon>
        <taxon>Mastigocoleus</taxon>
    </lineage>
</organism>
<keyword evidence="9" id="KW-1185">Reference proteome</keyword>
<dbReference type="PANTHER" id="PTHR46696:SF1">
    <property type="entry name" value="CYTOCHROME P450 YJIB-RELATED"/>
    <property type="match status" value="1"/>
</dbReference>
<dbReference type="CDD" id="cd20625">
    <property type="entry name" value="CYP164-like"/>
    <property type="match status" value="1"/>
</dbReference>
<sequence>MSTPTIQRLNPFLPEVMPDPYKFYRYYREHDPVHWGVSSNPNLPGTWYIFRYQDVMKVLESPKFGREASKIRNDGEGAPVPKAYRGFSSMVSNWMVFRDPPTHTRLRTIVNKVFSPKMVENVRPAIIGITDCLLDRVHFQGEMDLVDDFAFPLPVMVIADMLGVDPKDRPLFRKWALALQNASASRLKPSPEIYEQAEAATQGFIDYFKKEIAKRHLEPGKDLITALVKARDEGNKLNDEEVLATCIHLLTAGHETTINLITKGVLALLRQPKALKLLRSHPELMPAAVEELIRYDGPVQMISRWAYEDIEIGDKLIRRGDSIGLMLGSANRDEERFENPDELNFHRPETKHCGFGSGIHFCLGSFLARAEASIALNTLLNRLPDLRLKNDSIDWANNIVFHGPKHLQVAFRSPRESKGLWGYDHV</sequence>
<evidence type="ECO:0000256" key="4">
    <source>
        <dbReference type="ARBA" id="ARBA00023002"/>
    </source>
</evidence>
<comment type="caution">
    <text evidence="8">The sequence shown here is derived from an EMBL/GenBank/DDBJ whole genome shotgun (WGS) entry which is preliminary data.</text>
</comment>
<keyword evidence="3 7" id="KW-0479">Metal-binding</keyword>
<evidence type="ECO:0000256" key="3">
    <source>
        <dbReference type="ARBA" id="ARBA00022723"/>
    </source>
</evidence>
<dbReference type="Proteomes" id="UP000053372">
    <property type="component" value="Unassembled WGS sequence"/>
</dbReference>
<dbReference type="FunFam" id="1.10.630.10:FF:000018">
    <property type="entry name" value="Cytochrome P450 monooxygenase"/>
    <property type="match status" value="1"/>
</dbReference>
<dbReference type="PRINTS" id="PR00359">
    <property type="entry name" value="BP450"/>
</dbReference>
<proteinExistence type="inferred from homology"/>
<dbReference type="GO" id="GO:0016705">
    <property type="term" value="F:oxidoreductase activity, acting on paired donors, with incorporation or reduction of molecular oxygen"/>
    <property type="evidence" value="ECO:0007669"/>
    <property type="project" value="InterPro"/>
</dbReference>
<dbReference type="GO" id="GO:0020037">
    <property type="term" value="F:heme binding"/>
    <property type="evidence" value="ECO:0007669"/>
    <property type="project" value="InterPro"/>
</dbReference>
<evidence type="ECO:0000313" key="9">
    <source>
        <dbReference type="Proteomes" id="UP000053372"/>
    </source>
</evidence>
<dbReference type="InterPro" id="IPR001128">
    <property type="entry name" value="Cyt_P450"/>
</dbReference>
<keyword evidence="5 7" id="KW-0408">Iron</keyword>